<dbReference type="Proteomes" id="UP000075455">
    <property type="component" value="Unassembled WGS sequence"/>
</dbReference>
<keyword evidence="2" id="KW-0813">Transport</keyword>
<dbReference type="Pfam" id="PF12832">
    <property type="entry name" value="MFS_1_like"/>
    <property type="match status" value="1"/>
</dbReference>
<dbReference type="SUPFAM" id="SSF103473">
    <property type="entry name" value="MFS general substrate transporter"/>
    <property type="match status" value="1"/>
</dbReference>
<feature type="transmembrane region" description="Helical" evidence="7">
    <location>
        <begin position="75"/>
        <end position="93"/>
    </location>
</feature>
<dbReference type="GO" id="GO:0005886">
    <property type="term" value="C:plasma membrane"/>
    <property type="evidence" value="ECO:0007669"/>
    <property type="project" value="UniProtKB-SubCell"/>
</dbReference>
<keyword evidence="6 7" id="KW-0472">Membrane</keyword>
<evidence type="ECO:0000256" key="6">
    <source>
        <dbReference type="ARBA" id="ARBA00023136"/>
    </source>
</evidence>
<evidence type="ECO:0000256" key="4">
    <source>
        <dbReference type="ARBA" id="ARBA00022692"/>
    </source>
</evidence>
<evidence type="ECO:0000256" key="2">
    <source>
        <dbReference type="ARBA" id="ARBA00022448"/>
    </source>
</evidence>
<sequence>MPNLCYDKDNRSLLSGAFLQKDGRGGMEVTLKRGESTSKSVFPLFYFFVFFAFGALFPLLSVYLQEEVGLSGTEIGAIMSISPVVMMLIQPLWGMVTDYTRKPVFVLTVALWATAVTGFVYSLAAEYRWLMVIAVLLAAMQSAIVPISDSIALHHVQQDGGSYGSIRLWGSLGFAVAVLAGGWLSDHFAFMTIFYLFSLMLILAAFLAWRLPKQSQTMNSGTLRGVRQLLAIPHFLLLLLSTFLIFGPILANNSYFGIFIKQLGGTLTGIGFAFLLAAGSEAPFMKMTDRLIRRFGLIPLFIFATAVSGLRWFLYFWEPPLVFVYITTIAQGFSVGLSIPAALQYARDIAPKHVQATAVSLYSAAGNGFGAWFCTFIGGYLLDRYHIGAVYLFFSVCTFIGMLSLIAIHWLNKKNHSAGEER</sequence>
<feature type="transmembrane region" description="Helical" evidence="7">
    <location>
        <begin position="255"/>
        <end position="276"/>
    </location>
</feature>
<dbReference type="AlphaFoldDB" id="A0A150M542"/>
<name>A0A150M542_9BACL</name>
<dbReference type="PROSITE" id="PS50850">
    <property type="entry name" value="MFS"/>
    <property type="match status" value="1"/>
</dbReference>
<reference evidence="9 10" key="1">
    <citation type="submission" date="2016-01" db="EMBL/GenBank/DDBJ databases">
        <title>Draft Genome Sequences of Seven Thermophilic Sporeformers Isolated from Foods.</title>
        <authorList>
            <person name="Berendsen E.M."/>
            <person name="Wells-Bennik M.H."/>
            <person name="Krawcyk A.O."/>
            <person name="De Jong A."/>
            <person name="Holsappel S."/>
            <person name="Eijlander R.T."/>
            <person name="Kuipers O.P."/>
        </authorList>
    </citation>
    <scope>NUCLEOTIDE SEQUENCE [LARGE SCALE GENOMIC DNA]</scope>
    <source>
        <strain evidence="9 10">B4119</strain>
    </source>
</reference>
<dbReference type="PANTHER" id="PTHR23522:SF4">
    <property type="entry name" value="NUCLEOSIDE PERMEASE NUPG-RELATED"/>
    <property type="match status" value="1"/>
</dbReference>
<evidence type="ECO:0000256" key="7">
    <source>
        <dbReference type="SAM" id="Phobius"/>
    </source>
</evidence>
<feature type="transmembrane region" description="Helical" evidence="7">
    <location>
        <begin position="166"/>
        <end position="184"/>
    </location>
</feature>
<feature type="transmembrane region" description="Helical" evidence="7">
    <location>
        <begin position="190"/>
        <end position="209"/>
    </location>
</feature>
<feature type="transmembrane region" description="Helical" evidence="7">
    <location>
        <begin position="297"/>
        <end position="317"/>
    </location>
</feature>
<dbReference type="PANTHER" id="PTHR23522">
    <property type="entry name" value="BLL5896 PROTEIN"/>
    <property type="match status" value="1"/>
</dbReference>
<feature type="transmembrane region" description="Helical" evidence="7">
    <location>
        <begin position="41"/>
        <end position="63"/>
    </location>
</feature>
<dbReference type="GO" id="GO:0015212">
    <property type="term" value="F:cytidine transmembrane transporter activity"/>
    <property type="evidence" value="ECO:0007669"/>
    <property type="project" value="TreeGrafter"/>
</dbReference>
<accession>A0A150M542</accession>
<gene>
    <name evidence="9" type="ORF">B4119_3239</name>
</gene>
<feature type="transmembrane region" description="Helical" evidence="7">
    <location>
        <begin position="105"/>
        <end position="124"/>
    </location>
</feature>
<feature type="transmembrane region" description="Helical" evidence="7">
    <location>
        <begin position="358"/>
        <end position="382"/>
    </location>
</feature>
<organism evidence="9 10">
    <name type="scientific">Saccharococcus caldoxylosilyticus</name>
    <dbReference type="NCBI Taxonomy" id="81408"/>
    <lineage>
        <taxon>Bacteria</taxon>
        <taxon>Bacillati</taxon>
        <taxon>Bacillota</taxon>
        <taxon>Bacilli</taxon>
        <taxon>Bacillales</taxon>
        <taxon>Anoxybacillaceae</taxon>
        <taxon>Saccharococcus</taxon>
    </lineage>
</organism>
<comment type="caution">
    <text evidence="9">The sequence shown here is derived from an EMBL/GenBank/DDBJ whole genome shotgun (WGS) entry which is preliminary data.</text>
</comment>
<comment type="subcellular location">
    <subcellularLocation>
        <location evidence="1">Cell membrane</location>
        <topology evidence="1">Multi-pass membrane protein</topology>
    </subcellularLocation>
</comment>
<evidence type="ECO:0000313" key="9">
    <source>
        <dbReference type="EMBL" id="KYD19727.1"/>
    </source>
</evidence>
<dbReference type="EMBL" id="LQYS01000006">
    <property type="protein sequence ID" value="KYD19727.1"/>
    <property type="molecule type" value="Genomic_DNA"/>
</dbReference>
<feature type="transmembrane region" description="Helical" evidence="7">
    <location>
        <begin position="130"/>
        <end position="154"/>
    </location>
</feature>
<dbReference type="STRING" id="81408.B4119_3239"/>
<feature type="transmembrane region" description="Helical" evidence="7">
    <location>
        <begin position="229"/>
        <end position="249"/>
    </location>
</feature>
<keyword evidence="5 7" id="KW-1133">Transmembrane helix</keyword>
<dbReference type="InterPro" id="IPR024989">
    <property type="entry name" value="MFS_assoc_dom"/>
</dbReference>
<dbReference type="PATRIC" id="fig|81408.3.peg.4260"/>
<dbReference type="Gene3D" id="1.20.1250.20">
    <property type="entry name" value="MFS general substrate transporter like domains"/>
    <property type="match status" value="2"/>
</dbReference>
<evidence type="ECO:0000256" key="1">
    <source>
        <dbReference type="ARBA" id="ARBA00004651"/>
    </source>
</evidence>
<evidence type="ECO:0000256" key="3">
    <source>
        <dbReference type="ARBA" id="ARBA00022475"/>
    </source>
</evidence>
<keyword evidence="4 7" id="KW-0812">Transmembrane</keyword>
<dbReference type="InterPro" id="IPR036259">
    <property type="entry name" value="MFS_trans_sf"/>
</dbReference>
<dbReference type="GO" id="GO:0015213">
    <property type="term" value="F:uridine transmembrane transporter activity"/>
    <property type="evidence" value="ECO:0007669"/>
    <property type="project" value="TreeGrafter"/>
</dbReference>
<feature type="transmembrane region" description="Helical" evidence="7">
    <location>
        <begin position="323"/>
        <end position="346"/>
    </location>
</feature>
<evidence type="ECO:0000256" key="5">
    <source>
        <dbReference type="ARBA" id="ARBA00022989"/>
    </source>
</evidence>
<feature type="transmembrane region" description="Helical" evidence="7">
    <location>
        <begin position="388"/>
        <end position="412"/>
    </location>
</feature>
<feature type="domain" description="Major facilitator superfamily (MFS) profile" evidence="8">
    <location>
        <begin position="38"/>
        <end position="413"/>
    </location>
</feature>
<evidence type="ECO:0000313" key="10">
    <source>
        <dbReference type="Proteomes" id="UP000075455"/>
    </source>
</evidence>
<evidence type="ECO:0000259" key="8">
    <source>
        <dbReference type="PROSITE" id="PS50850"/>
    </source>
</evidence>
<dbReference type="eggNOG" id="COG2814">
    <property type="taxonomic scope" value="Bacteria"/>
</dbReference>
<proteinExistence type="predicted"/>
<protein>
    <recommendedName>
        <fullName evidence="8">Major facilitator superfamily (MFS) profile domain-containing protein</fullName>
    </recommendedName>
</protein>
<dbReference type="InterPro" id="IPR020846">
    <property type="entry name" value="MFS_dom"/>
</dbReference>
<keyword evidence="3" id="KW-1003">Cell membrane</keyword>